<comment type="caution">
    <text evidence="1">The sequence shown here is derived from an EMBL/GenBank/DDBJ whole genome shotgun (WGS) entry which is preliminary data.</text>
</comment>
<evidence type="ECO:0000313" key="1">
    <source>
        <dbReference type="EMBL" id="KAH9751076.1"/>
    </source>
</evidence>
<proteinExistence type="predicted"/>
<evidence type="ECO:0000313" key="2">
    <source>
        <dbReference type="Proteomes" id="UP000829398"/>
    </source>
</evidence>
<dbReference type="EMBL" id="CM039174">
    <property type="protein sequence ID" value="KAH9751076.1"/>
    <property type="molecule type" value="Genomic_DNA"/>
</dbReference>
<reference evidence="2" key="1">
    <citation type="journal article" date="2023" name="Hortic. Res.">
        <title>A chromosome-level phased genome enabling allele-level studies in sweet orange: a case study on citrus Huanglongbing tolerance.</title>
        <authorList>
            <person name="Wu B."/>
            <person name="Yu Q."/>
            <person name="Deng Z."/>
            <person name="Duan Y."/>
            <person name="Luo F."/>
            <person name="Gmitter F. Jr."/>
        </authorList>
    </citation>
    <scope>NUCLEOTIDE SEQUENCE [LARGE SCALE GENOMIC DNA]</scope>
    <source>
        <strain evidence="2">cv. Valencia</strain>
    </source>
</reference>
<accession>A0ACB8K9K7</accession>
<protein>
    <submittedName>
        <fullName evidence="1">DDE Tnp4 domain-containing protein</fullName>
    </submittedName>
</protein>
<organism evidence="1 2">
    <name type="scientific">Citrus sinensis</name>
    <name type="common">Sweet orange</name>
    <name type="synonym">Citrus aurantium var. sinensis</name>
    <dbReference type="NCBI Taxonomy" id="2711"/>
    <lineage>
        <taxon>Eukaryota</taxon>
        <taxon>Viridiplantae</taxon>
        <taxon>Streptophyta</taxon>
        <taxon>Embryophyta</taxon>
        <taxon>Tracheophyta</taxon>
        <taxon>Spermatophyta</taxon>
        <taxon>Magnoliopsida</taxon>
        <taxon>eudicotyledons</taxon>
        <taxon>Gunneridae</taxon>
        <taxon>Pentapetalae</taxon>
        <taxon>rosids</taxon>
        <taxon>malvids</taxon>
        <taxon>Sapindales</taxon>
        <taxon>Rutaceae</taxon>
        <taxon>Aurantioideae</taxon>
        <taxon>Citrus</taxon>
    </lineage>
</organism>
<sequence>MDNDEEEFDQLVCVTAVLMHHYYLTFIHKEPCMNSTQTWHKWLIEILGGNVSRCFNMFRMNSDVFLRLCTDLEDNYGLKSSRRTCGAEMLGMFLYILGQSVGNRSTMERFQHSSETVSRYFDKVLDSVCCMSVDLIKPLDPDFITTPKETSEDSRYMPYFKDCMGAIDGVHIPASISSEDQIPFIGRKGTPTQNVMAVCSFDMQFIFAVAGWEGSAHDARVFQTTITNPAFNFPNPPLGKYYLVNAGYPELCGYLGPYKGERYHLPEFRRGSQPMGYKELFNYKHSSLRSVIERTFGVWKNAWKMLRSMPSYPFKKQVKIVIATMALHNYIKRYSQNNDHFDEMTDEPSHSISEHIASHEESYETIDSTTQDVIILKDGIVASLMEAQQ</sequence>
<name>A0ACB8K9K7_CITSI</name>
<gene>
    <name evidence="1" type="ORF">KPL71_014138</name>
</gene>
<dbReference type="Proteomes" id="UP000829398">
    <property type="component" value="Chromosome 5"/>
</dbReference>
<keyword evidence="2" id="KW-1185">Reference proteome</keyword>